<protein>
    <submittedName>
        <fullName evidence="2">Uncharacterized protein</fullName>
    </submittedName>
</protein>
<feature type="transmembrane region" description="Helical" evidence="1">
    <location>
        <begin position="42"/>
        <end position="65"/>
    </location>
</feature>
<keyword evidence="1" id="KW-1133">Transmembrane helix</keyword>
<dbReference type="OrthoDB" id="3750908at2759"/>
<dbReference type="EMBL" id="KN714668">
    <property type="protein sequence ID" value="KUI53313.1"/>
    <property type="molecule type" value="Genomic_DNA"/>
</dbReference>
<feature type="transmembrane region" description="Helical" evidence="1">
    <location>
        <begin position="71"/>
        <end position="92"/>
    </location>
</feature>
<dbReference type="Proteomes" id="UP000078576">
    <property type="component" value="Unassembled WGS sequence"/>
</dbReference>
<sequence length="163" mass="18796">MDHDGIPENRSWKARNCLSTGEYTKSWSLTKTPNTRVLLRHIFMWIIILLRLVQTVLIIAYRTFFSKVSSIVFGILFGILSFLFVFWCLTMVDRAQGQRRICGVSISRLQLDIFVASCAVAHLILLIGFWTFLGNISFNVFWFSLWAFIASYGFICTKPPVEV</sequence>
<evidence type="ECO:0000313" key="3">
    <source>
        <dbReference type="Proteomes" id="UP000078576"/>
    </source>
</evidence>
<keyword evidence="1" id="KW-0472">Membrane</keyword>
<evidence type="ECO:0000256" key="1">
    <source>
        <dbReference type="SAM" id="Phobius"/>
    </source>
</evidence>
<reference evidence="3" key="1">
    <citation type="submission" date="2014-12" db="EMBL/GenBank/DDBJ databases">
        <title>Genome Sequence of Valsa Canker Pathogens Uncovers a Specific Adaption of Colonization on Woody Bark.</title>
        <authorList>
            <person name="Yin Z."/>
            <person name="Liu H."/>
            <person name="Gao X."/>
            <person name="Li Z."/>
            <person name="Song N."/>
            <person name="Ke X."/>
            <person name="Dai Q."/>
            <person name="Wu Y."/>
            <person name="Sun Y."/>
            <person name="Xu J.-R."/>
            <person name="Kang Z.K."/>
            <person name="Wang L."/>
            <person name="Huang L."/>
        </authorList>
    </citation>
    <scope>NUCLEOTIDE SEQUENCE [LARGE SCALE GENOMIC DNA]</scope>
    <source>
        <strain evidence="3">SXYL134</strain>
    </source>
</reference>
<feature type="transmembrane region" description="Helical" evidence="1">
    <location>
        <begin position="113"/>
        <end position="133"/>
    </location>
</feature>
<keyword evidence="1" id="KW-0812">Transmembrane</keyword>
<dbReference type="STRING" id="694573.A0A194UNT7"/>
<proteinExistence type="predicted"/>
<accession>A0A194UNT7</accession>
<keyword evidence="3" id="KW-1185">Reference proteome</keyword>
<gene>
    <name evidence="2" type="ORF">VP1G_00758</name>
</gene>
<organism evidence="2 3">
    <name type="scientific">Cytospora mali</name>
    <name type="common">Apple Valsa canker fungus</name>
    <name type="synonym">Valsa mali</name>
    <dbReference type="NCBI Taxonomy" id="578113"/>
    <lineage>
        <taxon>Eukaryota</taxon>
        <taxon>Fungi</taxon>
        <taxon>Dikarya</taxon>
        <taxon>Ascomycota</taxon>
        <taxon>Pezizomycotina</taxon>
        <taxon>Sordariomycetes</taxon>
        <taxon>Sordariomycetidae</taxon>
        <taxon>Diaporthales</taxon>
        <taxon>Cytosporaceae</taxon>
        <taxon>Cytospora</taxon>
    </lineage>
</organism>
<name>A0A194UNT7_CYTMA</name>
<evidence type="ECO:0000313" key="2">
    <source>
        <dbReference type="EMBL" id="KUI53313.1"/>
    </source>
</evidence>
<dbReference type="AlphaFoldDB" id="A0A194UNT7"/>
<feature type="transmembrane region" description="Helical" evidence="1">
    <location>
        <begin position="139"/>
        <end position="157"/>
    </location>
</feature>